<evidence type="ECO:0000256" key="8">
    <source>
        <dbReference type="ARBA" id="ARBA00023157"/>
    </source>
</evidence>
<accession>A0A9Y1INK7</accession>
<evidence type="ECO:0000256" key="10">
    <source>
        <dbReference type="SAM" id="Phobius"/>
    </source>
</evidence>
<evidence type="ECO:0000256" key="1">
    <source>
        <dbReference type="ARBA" id="ARBA00022692"/>
    </source>
</evidence>
<reference evidence="13" key="1">
    <citation type="submission" date="2022-09" db="EMBL/GenBank/DDBJ databases">
        <authorList>
            <person name="Vucak M."/>
            <person name="Davison A.J."/>
        </authorList>
    </citation>
    <scope>NUCLEOTIDE SEQUENCE</scope>
    <source>
        <strain evidence="12">Mnat29</strain>
        <strain evidence="13">Mnat36</strain>
    </source>
</reference>
<evidence type="ECO:0000256" key="7">
    <source>
        <dbReference type="ARBA" id="ARBA00023136"/>
    </source>
</evidence>
<keyword evidence="8" id="KW-1015">Disulfide bond</keyword>
<evidence type="ECO:0000256" key="2">
    <source>
        <dbReference type="ARBA" id="ARBA00022812"/>
    </source>
</evidence>
<keyword evidence="2" id="KW-1040">Host Golgi apparatus</keyword>
<keyword evidence="1 10" id="KW-0812">Transmembrane</keyword>
<dbReference type="EMBL" id="OP429122">
    <property type="protein sequence ID" value="WEG68931.1"/>
    <property type="molecule type" value="Genomic_DNA"/>
</dbReference>
<proteinExistence type="inferred from homology"/>
<keyword evidence="5 13" id="KW-0261">Viral envelope protein</keyword>
<evidence type="ECO:0000256" key="5">
    <source>
        <dbReference type="ARBA" id="ARBA00022879"/>
    </source>
</evidence>
<evidence type="ECO:0000259" key="11">
    <source>
        <dbReference type="Pfam" id="PF03554"/>
    </source>
</evidence>
<protein>
    <submittedName>
        <fullName evidence="13">Envelope glycoprotein N</fullName>
    </submittedName>
</protein>
<keyword evidence="4" id="KW-1043">Host membrane</keyword>
<keyword evidence="7 10" id="KW-0472">Membrane</keyword>
<evidence type="ECO:0000313" key="12">
    <source>
        <dbReference type="EMBL" id="WEG68795.1"/>
    </source>
</evidence>
<name>A0A9Y1INK7_9BETA</name>
<dbReference type="EMBL" id="OP429121">
    <property type="protein sequence ID" value="WEG68795.1"/>
    <property type="molecule type" value="Genomic_DNA"/>
</dbReference>
<organism evidence="13">
    <name type="scientific">Mastomys natalensis cytomegalovirus 1</name>
    <dbReference type="NCBI Taxonomy" id="2973541"/>
    <lineage>
        <taxon>Viruses</taxon>
        <taxon>Duplodnaviria</taxon>
        <taxon>Heunggongvirae</taxon>
        <taxon>Peploviricota</taxon>
        <taxon>Herviviricetes</taxon>
        <taxon>Herpesvirales</taxon>
        <taxon>Orthoherpesviridae</taxon>
        <taxon>Betaherpesvirinae</taxon>
        <taxon>Muromegalovirus</taxon>
    </lineage>
</organism>
<dbReference type="Pfam" id="PF03554">
    <property type="entry name" value="Herpes_UL73"/>
    <property type="match status" value="1"/>
</dbReference>
<evidence type="ECO:0000256" key="6">
    <source>
        <dbReference type="ARBA" id="ARBA00022989"/>
    </source>
</evidence>
<sequence>MTGEKCEDYAGDERCERNWSGMCDFIGFGMACRCSFWLLVSCMIISCPITTAAEEAVTSITAEEINVADFYKVECNSHYFHLSVKSFAAIWMLSNAVIFICSFAIFMKYWCYKAFTSDTAKGY</sequence>
<evidence type="ECO:0000313" key="13">
    <source>
        <dbReference type="EMBL" id="WEG71159.1"/>
    </source>
</evidence>
<dbReference type="GO" id="GO:0019031">
    <property type="term" value="C:viral envelope"/>
    <property type="evidence" value="ECO:0007669"/>
    <property type="project" value="UniProtKB-KW"/>
</dbReference>
<keyword evidence="6 10" id="KW-1133">Transmembrane helix</keyword>
<dbReference type="HAMAP" id="MF_04037">
    <property type="entry name" value="HSV_GN"/>
    <property type="match status" value="1"/>
</dbReference>
<feature type="domain" description="Herpesvirus envelope glycoprotein N" evidence="11">
    <location>
        <begin position="53"/>
        <end position="121"/>
    </location>
</feature>
<evidence type="ECO:0000256" key="4">
    <source>
        <dbReference type="ARBA" id="ARBA00022870"/>
    </source>
</evidence>
<keyword evidence="3" id="KW-0946">Virion</keyword>
<dbReference type="InterPro" id="IPR005211">
    <property type="entry name" value="Herpes_glycoprotein_N_domain"/>
</dbReference>
<feature type="transmembrane region" description="Helical" evidence="10">
    <location>
        <begin position="88"/>
        <end position="111"/>
    </location>
</feature>
<dbReference type="EMBL" id="OP429138">
    <property type="protein sequence ID" value="WEG71159.1"/>
    <property type="molecule type" value="Genomic_DNA"/>
</dbReference>
<gene>
    <name evidence="13" type="primary">M73</name>
</gene>
<comment type="function">
    <text evidence="9">Envelope glycoprotein necessary for proper maturation of gM and modulation of its membrane fusion activity. Also plays a critical role in virion morphogenesis.</text>
</comment>
<evidence type="ECO:0000256" key="9">
    <source>
        <dbReference type="ARBA" id="ARBA00034089"/>
    </source>
</evidence>
<dbReference type="InterPro" id="IPR034707">
    <property type="entry name" value="HSV_GN"/>
</dbReference>
<evidence type="ECO:0000256" key="3">
    <source>
        <dbReference type="ARBA" id="ARBA00022844"/>
    </source>
</evidence>
<reference evidence="13" key="2">
    <citation type="submission" date="2023-06" db="EMBL/GenBank/DDBJ databases">
        <title>Isolation and genome sequencing of cytomegaloviruses from Natal multimammate mice (Mastomys natalensis).</title>
        <authorList>
            <person name="Jarvis M.A."/>
            <person name="Davison A.J."/>
        </authorList>
    </citation>
    <scope>NUCLEOTIDE SEQUENCE</scope>
    <source>
        <strain evidence="12">Mnat29</strain>
        <strain evidence="13">Mnat36</strain>
    </source>
</reference>